<feature type="compositionally biased region" description="Polar residues" evidence="1">
    <location>
        <begin position="1"/>
        <end position="17"/>
    </location>
</feature>
<dbReference type="Proteomes" id="UP000672032">
    <property type="component" value="Chromosome 6"/>
</dbReference>
<feature type="region of interest" description="Disordered" evidence="1">
    <location>
        <begin position="1"/>
        <end position="68"/>
    </location>
</feature>
<keyword evidence="3" id="KW-1185">Reference proteome</keyword>
<name>A0A8A3PML5_9HELO</name>
<dbReference type="EMBL" id="CP063410">
    <property type="protein sequence ID" value="QSZ36233.1"/>
    <property type="molecule type" value="Genomic_DNA"/>
</dbReference>
<feature type="region of interest" description="Disordered" evidence="1">
    <location>
        <begin position="89"/>
        <end position="136"/>
    </location>
</feature>
<reference evidence="2" key="1">
    <citation type="submission" date="2020-10" db="EMBL/GenBank/DDBJ databases">
        <title>Genome Sequence of Monilinia vaccinii-corymbosi Sheds Light on Mummy Berry Disease Infection of Blueberry and Mating Type.</title>
        <authorList>
            <person name="Yow A.G."/>
            <person name="Zhang Y."/>
            <person name="Bansal K."/>
            <person name="Eacker S.M."/>
            <person name="Sullivan S."/>
            <person name="Liachko I."/>
            <person name="Cubeta M.A."/>
            <person name="Rollins J.A."/>
            <person name="Ashrafi H."/>
        </authorList>
    </citation>
    <scope>NUCLEOTIDE SEQUENCE</scope>
    <source>
        <strain evidence="2">RL-1</strain>
    </source>
</reference>
<evidence type="ECO:0000313" key="3">
    <source>
        <dbReference type="Proteomes" id="UP000672032"/>
    </source>
</evidence>
<protein>
    <submittedName>
        <fullName evidence="2">Uncharacterized protein</fullName>
    </submittedName>
</protein>
<proteinExistence type="predicted"/>
<gene>
    <name evidence="2" type="ORF">DSL72_007359</name>
</gene>
<feature type="compositionally biased region" description="Basic and acidic residues" evidence="1">
    <location>
        <begin position="45"/>
        <end position="56"/>
    </location>
</feature>
<sequence length="225" mass="24585">MSSNTPNKYLSNRNAAQVSAKVHGSTAPSDLPNVDQVKDSTNSNSEKDNPLRKAQELHQQQQQVPSLSDYDEFISAFADAPPFRNPAINLKYAEASSHTGRDGMISSPGPSAPSHSPPKPSEDLSQLNRPKGMLPDGNYSPEFVDILYASIAAFDDLVSELEGEILDLKEELKDWHEWFLKLEEVYSNKIDKRGARGSQTDSGSGSRVNEGLGTPRCKGRRGLAS</sequence>
<organism evidence="2 3">
    <name type="scientific">Monilinia vaccinii-corymbosi</name>
    <dbReference type="NCBI Taxonomy" id="61207"/>
    <lineage>
        <taxon>Eukaryota</taxon>
        <taxon>Fungi</taxon>
        <taxon>Dikarya</taxon>
        <taxon>Ascomycota</taxon>
        <taxon>Pezizomycotina</taxon>
        <taxon>Leotiomycetes</taxon>
        <taxon>Helotiales</taxon>
        <taxon>Sclerotiniaceae</taxon>
        <taxon>Monilinia</taxon>
    </lineage>
</organism>
<evidence type="ECO:0000313" key="2">
    <source>
        <dbReference type="EMBL" id="QSZ36233.1"/>
    </source>
</evidence>
<feature type="region of interest" description="Disordered" evidence="1">
    <location>
        <begin position="190"/>
        <end position="225"/>
    </location>
</feature>
<dbReference type="AlphaFoldDB" id="A0A8A3PML5"/>
<evidence type="ECO:0000256" key="1">
    <source>
        <dbReference type="SAM" id="MobiDB-lite"/>
    </source>
</evidence>
<accession>A0A8A3PML5</accession>
<feature type="compositionally biased region" description="Polar residues" evidence="1">
    <location>
        <begin position="197"/>
        <end position="207"/>
    </location>
</feature>
<feature type="compositionally biased region" description="Polar residues" evidence="1">
    <location>
        <begin position="57"/>
        <end position="66"/>
    </location>
</feature>